<protein>
    <submittedName>
        <fullName evidence="11">Protein disulfide isomerase Creld1</fullName>
    </submittedName>
</protein>
<keyword evidence="4" id="KW-0677">Repeat</keyword>
<dbReference type="Gene3D" id="2.10.220.10">
    <property type="entry name" value="Hormone Receptor, Insulin-like Growth Factor Receptor 1, Chain A, domain 2"/>
    <property type="match status" value="1"/>
</dbReference>
<feature type="domain" description="EGF-like calcium-binding" evidence="8">
    <location>
        <begin position="117"/>
        <end position="158"/>
    </location>
</feature>
<dbReference type="InterPro" id="IPR049883">
    <property type="entry name" value="NOTCH1_EGF-like"/>
</dbReference>
<dbReference type="SMART" id="SM00179">
    <property type="entry name" value="EGF_CA"/>
    <property type="match status" value="2"/>
</dbReference>
<keyword evidence="3 7" id="KW-0732">Signal</keyword>
<dbReference type="GO" id="GO:0005509">
    <property type="term" value="F:calcium ion binding"/>
    <property type="evidence" value="ECO:0007669"/>
    <property type="project" value="InterPro"/>
</dbReference>
<organism evidence="10 11">
    <name type="scientific">Clupea harengus</name>
    <name type="common">Atlantic herring</name>
    <dbReference type="NCBI Taxonomy" id="7950"/>
    <lineage>
        <taxon>Eukaryota</taxon>
        <taxon>Metazoa</taxon>
        <taxon>Chordata</taxon>
        <taxon>Craniata</taxon>
        <taxon>Vertebrata</taxon>
        <taxon>Euteleostomi</taxon>
        <taxon>Actinopterygii</taxon>
        <taxon>Neopterygii</taxon>
        <taxon>Teleostei</taxon>
        <taxon>Clupei</taxon>
        <taxon>Clupeiformes</taxon>
        <taxon>Clupeoidei</taxon>
        <taxon>Clupeidae</taxon>
        <taxon>Clupea</taxon>
    </lineage>
</organism>
<dbReference type="RefSeq" id="XP_012686621.1">
    <property type="nucleotide sequence ID" value="XM_012831167.3"/>
</dbReference>
<dbReference type="PANTHER" id="PTHR24050">
    <property type="entry name" value="PA14 DOMAIN-CONTAINING PROTEIN"/>
    <property type="match status" value="1"/>
</dbReference>
<dbReference type="CTD" id="100003741"/>
<proteinExistence type="inferred from homology"/>
<evidence type="ECO:0000256" key="1">
    <source>
        <dbReference type="ARBA" id="ARBA00005897"/>
    </source>
</evidence>
<dbReference type="CDD" id="cd00064">
    <property type="entry name" value="FU"/>
    <property type="match status" value="2"/>
</dbReference>
<dbReference type="InterPro" id="IPR052235">
    <property type="entry name" value="Nephronectin_domain"/>
</dbReference>
<keyword evidence="5" id="KW-1015">Disulfide bond</keyword>
<dbReference type="KEGG" id="char:105903414"/>
<keyword evidence="2" id="KW-0245">EGF-like domain</keyword>
<sequence length="236" mass="25417">MPPLWNSVLSAILCLSFPWLALAQQCSDSCRACGGPENNTCLACKDGWTLHGHHCVDVDECDSKPAGCPSDTYCFNTEGSYECRGCDPACAACMGSGPARCKKCTSGYGMTGAKCVDIDECGENELVCPGLDEFCVNMEGSFYCQCAKGFHREDGVCKAIQTSAAHDKGLFDDIQEEEVEVLQQMFFGVILCALATLAAKGDMVFTSIFMGAVAAMAGYWFSDRGDRLLESMLRGR</sequence>
<evidence type="ECO:0000259" key="8">
    <source>
        <dbReference type="SMART" id="SM00179"/>
    </source>
</evidence>
<dbReference type="PANTHER" id="PTHR24050:SF28">
    <property type="entry name" value="UROMODULIN-LIKE"/>
    <property type="match status" value="1"/>
</dbReference>
<evidence type="ECO:0000256" key="4">
    <source>
        <dbReference type="ARBA" id="ARBA00022737"/>
    </source>
</evidence>
<dbReference type="InterPro" id="IPR000742">
    <property type="entry name" value="EGF"/>
</dbReference>
<dbReference type="SUPFAM" id="SSF57184">
    <property type="entry name" value="Growth factor receptor domain"/>
    <property type="match status" value="1"/>
</dbReference>
<dbReference type="Proteomes" id="UP000515152">
    <property type="component" value="Chromosome 5"/>
</dbReference>
<keyword evidence="6" id="KW-0812">Transmembrane</keyword>
<dbReference type="InterPro" id="IPR018097">
    <property type="entry name" value="EGF_Ca-bd_CS"/>
</dbReference>
<feature type="domain" description="EGF-like" evidence="9">
    <location>
        <begin position="120"/>
        <end position="158"/>
    </location>
</feature>
<name>A0A6P3W1Q5_CLUHA</name>
<dbReference type="InterPro" id="IPR009030">
    <property type="entry name" value="Growth_fac_rcpt_cys_sf"/>
</dbReference>
<dbReference type="SMART" id="SM00261">
    <property type="entry name" value="FU"/>
    <property type="match status" value="2"/>
</dbReference>
<feature type="domain" description="EGF-like" evidence="9">
    <location>
        <begin position="25"/>
        <end position="56"/>
    </location>
</feature>
<dbReference type="PROSITE" id="PS00010">
    <property type="entry name" value="ASX_HYDROXYL"/>
    <property type="match status" value="1"/>
</dbReference>
<evidence type="ECO:0000256" key="2">
    <source>
        <dbReference type="ARBA" id="ARBA00022536"/>
    </source>
</evidence>
<dbReference type="AlphaFoldDB" id="A0A6P3W1Q5"/>
<dbReference type="OrthoDB" id="10045365at2759"/>
<evidence type="ECO:0000256" key="6">
    <source>
        <dbReference type="SAM" id="Phobius"/>
    </source>
</evidence>
<dbReference type="InterPro" id="IPR001881">
    <property type="entry name" value="EGF-like_Ca-bd_dom"/>
</dbReference>
<keyword evidence="11" id="KW-0413">Isomerase</keyword>
<evidence type="ECO:0000256" key="5">
    <source>
        <dbReference type="ARBA" id="ARBA00023157"/>
    </source>
</evidence>
<keyword evidence="6" id="KW-1133">Transmembrane helix</keyword>
<evidence type="ECO:0000313" key="11">
    <source>
        <dbReference type="RefSeq" id="XP_012686621.1"/>
    </source>
</evidence>
<evidence type="ECO:0000256" key="7">
    <source>
        <dbReference type="SAM" id="SignalP"/>
    </source>
</evidence>
<feature type="signal peptide" evidence="7">
    <location>
        <begin position="1"/>
        <end position="23"/>
    </location>
</feature>
<reference evidence="11" key="1">
    <citation type="submission" date="2025-08" db="UniProtKB">
        <authorList>
            <consortium name="RefSeq"/>
        </authorList>
    </citation>
    <scope>IDENTIFICATION</scope>
</reference>
<accession>A0A6P3W1Q5</accession>
<feature type="transmembrane region" description="Helical" evidence="6">
    <location>
        <begin position="204"/>
        <end position="222"/>
    </location>
</feature>
<dbReference type="InterPro" id="IPR000152">
    <property type="entry name" value="EGF-type_Asp/Asn_hydroxyl_site"/>
</dbReference>
<dbReference type="Gene3D" id="2.10.25.10">
    <property type="entry name" value="Laminin"/>
    <property type="match status" value="1"/>
</dbReference>
<dbReference type="GO" id="GO:0016853">
    <property type="term" value="F:isomerase activity"/>
    <property type="evidence" value="ECO:0007669"/>
    <property type="project" value="UniProtKB-KW"/>
</dbReference>
<dbReference type="PROSITE" id="PS01187">
    <property type="entry name" value="EGF_CA"/>
    <property type="match status" value="2"/>
</dbReference>
<dbReference type="GeneID" id="105903414"/>
<keyword evidence="10" id="KW-1185">Reference proteome</keyword>
<feature type="domain" description="EGF-like" evidence="9">
    <location>
        <begin position="82"/>
        <end position="116"/>
    </location>
</feature>
<evidence type="ECO:0000313" key="10">
    <source>
        <dbReference type="Proteomes" id="UP000515152"/>
    </source>
</evidence>
<evidence type="ECO:0000256" key="3">
    <source>
        <dbReference type="ARBA" id="ARBA00022729"/>
    </source>
</evidence>
<keyword evidence="6" id="KW-0472">Membrane</keyword>
<feature type="chain" id="PRO_5028370287" evidence="7">
    <location>
        <begin position="24"/>
        <end position="236"/>
    </location>
</feature>
<feature type="domain" description="EGF-like calcium-binding" evidence="8">
    <location>
        <begin position="57"/>
        <end position="102"/>
    </location>
</feature>
<gene>
    <name evidence="11" type="primary">LOC105903414</name>
</gene>
<dbReference type="Pfam" id="PF07645">
    <property type="entry name" value="EGF_CA"/>
    <property type="match status" value="2"/>
</dbReference>
<comment type="similarity">
    <text evidence="1">Belongs to the CRELD family.</text>
</comment>
<dbReference type="InterPro" id="IPR006212">
    <property type="entry name" value="Furin_repeat"/>
</dbReference>
<evidence type="ECO:0000259" key="9">
    <source>
        <dbReference type="SMART" id="SM00181"/>
    </source>
</evidence>
<dbReference type="SMART" id="SM00181">
    <property type="entry name" value="EGF"/>
    <property type="match status" value="3"/>
</dbReference>